<gene>
    <name evidence="3" type="ordered locus">Plabr_1964</name>
</gene>
<dbReference type="RefSeq" id="WP_013628293.1">
    <property type="nucleotide sequence ID" value="NC_015174.1"/>
</dbReference>
<evidence type="ECO:0000259" key="2">
    <source>
        <dbReference type="Pfam" id="PF05193"/>
    </source>
</evidence>
<protein>
    <submittedName>
        <fullName evidence="3">Processing peptidase</fullName>
        <ecNumber evidence="3">3.4.24.64</ecNumber>
    </submittedName>
</protein>
<dbReference type="Pfam" id="PF05193">
    <property type="entry name" value="Peptidase_M16_C"/>
    <property type="match status" value="1"/>
</dbReference>
<dbReference type="Pfam" id="PF00675">
    <property type="entry name" value="Peptidase_M16"/>
    <property type="match status" value="1"/>
</dbReference>
<keyword evidence="4" id="KW-1185">Reference proteome</keyword>
<dbReference type="InterPro" id="IPR011765">
    <property type="entry name" value="Pept_M16_N"/>
</dbReference>
<dbReference type="STRING" id="756272.Plabr_1964"/>
<sequence>MPEQTIVLHTMANGVTLIIEPMAAVQSAAVTLQLPAGVTHEAAGKNGTSALLGELMLRGAGDLDSRGLSTALDNLGVHHSLSPGWFHLTLSAATVATRLPEALVLLTDIVRKPRLDADQFANCRIGREQILRSIEDEPKQKLMIELKRRCYAPPYNRPVEGSLKDLEGISLEDLTQHYQRCCVPEGAVIGIAGRVDPEQLIEQCEELFGDWKGELPPPITELEPRDKSGHLNHESTQTHIGIAYPTVPVRHPDYYRAWAAVSILSGGMSSRLFTKVREERGLCYAIGASLNSLRDRARVLCYAGTTNERAQETLDVTLQELANYGDDVTESELSRCKARAKSSLIMQGESAMSRSGSLVRDWFHLGRITTLDEIRDRVDNLTVEEVREFAVNNTAQQFQVLTIGPEPLSCQGQVDLGALE</sequence>
<dbReference type="InterPro" id="IPR011249">
    <property type="entry name" value="Metalloenz_LuxS/M16"/>
</dbReference>
<evidence type="ECO:0000313" key="3">
    <source>
        <dbReference type="EMBL" id="ADY59568.1"/>
    </source>
</evidence>
<dbReference type="GO" id="GO:0004222">
    <property type="term" value="F:metalloendopeptidase activity"/>
    <property type="evidence" value="ECO:0007669"/>
    <property type="project" value="UniProtKB-EC"/>
</dbReference>
<name>F0SHT8_RUBBR</name>
<feature type="domain" description="Peptidase M16 C-terminal" evidence="2">
    <location>
        <begin position="169"/>
        <end position="338"/>
    </location>
</feature>
<dbReference type="EMBL" id="CP002546">
    <property type="protein sequence ID" value="ADY59568.1"/>
    <property type="molecule type" value="Genomic_DNA"/>
</dbReference>
<reference evidence="4" key="1">
    <citation type="submission" date="2011-02" db="EMBL/GenBank/DDBJ databases">
        <title>The complete genome of Planctomyces brasiliensis DSM 5305.</title>
        <authorList>
            <person name="Lucas S."/>
            <person name="Copeland A."/>
            <person name="Lapidus A."/>
            <person name="Bruce D."/>
            <person name="Goodwin L."/>
            <person name="Pitluck S."/>
            <person name="Kyrpides N."/>
            <person name="Mavromatis K."/>
            <person name="Pagani I."/>
            <person name="Ivanova N."/>
            <person name="Ovchinnikova G."/>
            <person name="Lu M."/>
            <person name="Detter J.C."/>
            <person name="Han C."/>
            <person name="Land M."/>
            <person name="Hauser L."/>
            <person name="Markowitz V."/>
            <person name="Cheng J.-F."/>
            <person name="Hugenholtz P."/>
            <person name="Woyke T."/>
            <person name="Wu D."/>
            <person name="Tindall B."/>
            <person name="Pomrenke H.G."/>
            <person name="Brambilla E."/>
            <person name="Klenk H.-P."/>
            <person name="Eisen J.A."/>
        </authorList>
    </citation>
    <scope>NUCLEOTIDE SEQUENCE [LARGE SCALE GENOMIC DNA]</scope>
    <source>
        <strain evidence="4">ATCC 49424 / DSM 5305 / JCM 21570 / NBRC 103401 / IFAM 1448</strain>
    </source>
</reference>
<dbReference type="Proteomes" id="UP000006860">
    <property type="component" value="Chromosome"/>
</dbReference>
<proteinExistence type="predicted"/>
<dbReference type="OrthoDB" id="9762085at2"/>
<organism evidence="3 4">
    <name type="scientific">Rubinisphaera brasiliensis (strain ATCC 49424 / DSM 5305 / JCM 21570 / IAM 15109 / NBRC 103401 / IFAM 1448)</name>
    <name type="common">Planctomyces brasiliensis</name>
    <dbReference type="NCBI Taxonomy" id="756272"/>
    <lineage>
        <taxon>Bacteria</taxon>
        <taxon>Pseudomonadati</taxon>
        <taxon>Planctomycetota</taxon>
        <taxon>Planctomycetia</taxon>
        <taxon>Planctomycetales</taxon>
        <taxon>Planctomycetaceae</taxon>
        <taxon>Rubinisphaera</taxon>
    </lineage>
</organism>
<evidence type="ECO:0000259" key="1">
    <source>
        <dbReference type="Pfam" id="PF00675"/>
    </source>
</evidence>
<dbReference type="InterPro" id="IPR007863">
    <property type="entry name" value="Peptidase_M16_C"/>
</dbReference>
<feature type="domain" description="Peptidase M16 N-terminal" evidence="1">
    <location>
        <begin position="25"/>
        <end position="148"/>
    </location>
</feature>
<accession>F0SHT8</accession>
<dbReference type="Gene3D" id="3.30.830.10">
    <property type="entry name" value="Metalloenzyme, LuxS/M16 peptidase-like"/>
    <property type="match status" value="2"/>
</dbReference>
<dbReference type="AlphaFoldDB" id="F0SHT8"/>
<evidence type="ECO:0000313" key="4">
    <source>
        <dbReference type="Proteomes" id="UP000006860"/>
    </source>
</evidence>
<dbReference type="SUPFAM" id="SSF63411">
    <property type="entry name" value="LuxS/MPP-like metallohydrolase"/>
    <property type="match status" value="2"/>
</dbReference>
<dbReference type="EC" id="3.4.24.64" evidence="3"/>
<dbReference type="InterPro" id="IPR050361">
    <property type="entry name" value="MPP/UQCRC_Complex"/>
</dbReference>
<dbReference type="GO" id="GO:0046872">
    <property type="term" value="F:metal ion binding"/>
    <property type="evidence" value="ECO:0007669"/>
    <property type="project" value="InterPro"/>
</dbReference>
<keyword evidence="3" id="KW-0378">Hydrolase</keyword>
<dbReference type="PANTHER" id="PTHR11851:SF219">
    <property type="entry name" value="HYPOTHETICAL ZINC PROTEASE"/>
    <property type="match status" value="1"/>
</dbReference>
<dbReference type="KEGG" id="pbs:Plabr_1964"/>
<dbReference type="eggNOG" id="COG0612">
    <property type="taxonomic scope" value="Bacteria"/>
</dbReference>
<dbReference type="HOGENOM" id="CLU_009902_3_3_0"/>
<dbReference type="PANTHER" id="PTHR11851">
    <property type="entry name" value="METALLOPROTEASE"/>
    <property type="match status" value="1"/>
</dbReference>